<evidence type="ECO:0000313" key="1">
    <source>
        <dbReference type="EMBL" id="KAI9193780.1"/>
    </source>
</evidence>
<accession>A0AAD5NYX3</accession>
<dbReference type="EMBL" id="JAJSOW010000003">
    <property type="protein sequence ID" value="KAI9193780.1"/>
    <property type="molecule type" value="Genomic_DNA"/>
</dbReference>
<dbReference type="InterPro" id="IPR040256">
    <property type="entry name" value="At4g02000-like"/>
</dbReference>
<comment type="caution">
    <text evidence="1">The sequence shown here is derived from an EMBL/GenBank/DDBJ whole genome shotgun (WGS) entry which is preliminary data.</text>
</comment>
<gene>
    <name evidence="1" type="ORF">LWI28_000133</name>
</gene>
<name>A0AAD5NYX3_ACENE</name>
<evidence type="ECO:0008006" key="3">
    <source>
        <dbReference type="Google" id="ProtNLM"/>
    </source>
</evidence>
<dbReference type="PANTHER" id="PTHR31286">
    <property type="entry name" value="GLYCINE-RICH CELL WALL STRUCTURAL PROTEIN 1.8-LIKE"/>
    <property type="match status" value="1"/>
</dbReference>
<dbReference type="Proteomes" id="UP001064489">
    <property type="component" value="Chromosome 1"/>
</dbReference>
<proteinExistence type="predicted"/>
<reference evidence="1" key="1">
    <citation type="journal article" date="2022" name="Plant J.">
        <title>Strategies of tolerance reflected in two North American maple genomes.</title>
        <authorList>
            <person name="McEvoy S.L."/>
            <person name="Sezen U.U."/>
            <person name="Trouern-Trend A."/>
            <person name="McMahon S.M."/>
            <person name="Schaberg P.G."/>
            <person name="Yang J."/>
            <person name="Wegrzyn J.L."/>
            <person name="Swenson N.G."/>
        </authorList>
    </citation>
    <scope>NUCLEOTIDE SEQUENCE</scope>
    <source>
        <strain evidence="1">91603</strain>
    </source>
</reference>
<keyword evidence="2" id="KW-1185">Reference proteome</keyword>
<dbReference type="PANTHER" id="PTHR31286:SF60">
    <property type="entry name" value="PROTEIN, PUTATIVE-RELATED"/>
    <property type="match status" value="1"/>
</dbReference>
<dbReference type="AlphaFoldDB" id="A0AAD5NYX3"/>
<protein>
    <recommendedName>
        <fullName evidence="3">DUF4283 domain-containing protein</fullName>
    </recommendedName>
</protein>
<sequence length="369" mass="40699">MAGLSIEDPMCMEASLGGISRASLGVVMPVHVQVATSSSIDSSLVTAVKHGANSSLVPAENLGLTVSRLVSYADIVKVSGVQVDSISVPTVSSIPMKKGGMFRFGGEKPWKLADLKAKLQSIWKLSTSWRLISLGKGYFQIMLTSVADKTCVWGMGSLYLKLGILCLQPWVSDFNPAMEKSSNAQVWVRFYDLSWEYWHPKIISDLAKGIGVPLRLDKAIIDSDFGHFARVLVDVDVSSSPPTSLLLERDDCHSSFISVEYENLSAFCSTCSFIGHLSHACKWNKSGNVSSFSICEHSQQDFWQDNWLGVPILEFLGIPEYLASHLNSRVSDSIHDGRWVLDDCFRVHFPDLCFRIDRIAISPITDSLV</sequence>
<reference evidence="1" key="2">
    <citation type="submission" date="2023-02" db="EMBL/GenBank/DDBJ databases">
        <authorList>
            <person name="Swenson N.G."/>
            <person name="Wegrzyn J.L."/>
            <person name="Mcevoy S.L."/>
        </authorList>
    </citation>
    <scope>NUCLEOTIDE SEQUENCE</scope>
    <source>
        <strain evidence="1">91603</strain>
        <tissue evidence="1">Leaf</tissue>
    </source>
</reference>
<evidence type="ECO:0000313" key="2">
    <source>
        <dbReference type="Proteomes" id="UP001064489"/>
    </source>
</evidence>
<organism evidence="1 2">
    <name type="scientific">Acer negundo</name>
    <name type="common">Box elder</name>
    <dbReference type="NCBI Taxonomy" id="4023"/>
    <lineage>
        <taxon>Eukaryota</taxon>
        <taxon>Viridiplantae</taxon>
        <taxon>Streptophyta</taxon>
        <taxon>Embryophyta</taxon>
        <taxon>Tracheophyta</taxon>
        <taxon>Spermatophyta</taxon>
        <taxon>Magnoliopsida</taxon>
        <taxon>eudicotyledons</taxon>
        <taxon>Gunneridae</taxon>
        <taxon>Pentapetalae</taxon>
        <taxon>rosids</taxon>
        <taxon>malvids</taxon>
        <taxon>Sapindales</taxon>
        <taxon>Sapindaceae</taxon>
        <taxon>Hippocastanoideae</taxon>
        <taxon>Acereae</taxon>
        <taxon>Acer</taxon>
    </lineage>
</organism>